<proteinExistence type="inferred from homology"/>
<dbReference type="InterPro" id="IPR050925">
    <property type="entry name" value="Rhomboid_protease_S54"/>
</dbReference>
<keyword evidence="10" id="KW-1185">Reference proteome</keyword>
<dbReference type="Gene3D" id="1.20.1540.10">
    <property type="entry name" value="Rhomboid-like"/>
    <property type="match status" value="1"/>
</dbReference>
<keyword evidence="3 7" id="KW-0812">Transmembrane</keyword>
<feature type="transmembrane region" description="Helical" evidence="7">
    <location>
        <begin position="271"/>
        <end position="290"/>
    </location>
</feature>
<dbReference type="PANTHER" id="PTHR43731">
    <property type="entry name" value="RHOMBOID PROTEASE"/>
    <property type="match status" value="1"/>
</dbReference>
<keyword evidence="4" id="KW-0378">Hydrolase</keyword>
<comment type="subcellular location">
    <subcellularLocation>
        <location evidence="1">Membrane</location>
        <topology evidence="1">Multi-pass membrane protein</topology>
    </subcellularLocation>
</comment>
<evidence type="ECO:0000313" key="9">
    <source>
        <dbReference type="EMBL" id="AIJ20140.1"/>
    </source>
</evidence>
<dbReference type="AlphaFoldDB" id="A0A076MMR8"/>
<evidence type="ECO:0000256" key="5">
    <source>
        <dbReference type="ARBA" id="ARBA00022989"/>
    </source>
</evidence>
<dbReference type="PANTHER" id="PTHR43731:SF14">
    <property type="entry name" value="PRESENILIN-ASSOCIATED RHOMBOID-LIKE PROTEIN, MITOCHONDRIAL"/>
    <property type="match status" value="1"/>
</dbReference>
<protein>
    <submittedName>
        <fullName evidence="9">Membrane protein</fullName>
    </submittedName>
</protein>
<dbReference type="KEGG" id="amq:AMETH_0048"/>
<feature type="transmembrane region" description="Helical" evidence="7">
    <location>
        <begin position="196"/>
        <end position="216"/>
    </location>
</feature>
<feature type="transmembrane region" description="Helical" evidence="7">
    <location>
        <begin position="141"/>
        <end position="160"/>
    </location>
</feature>
<sequence>MNMPPHPPVSQPPQQSALPGCWWHPSRPTGLTCVRCGRPACPDCLREASVGYQCIDCVQTGRREQNVQRYTPRTIAGAPVSHRPVVTPILIVLNVLVYVVTVSQAGSLTGNDAAPLFRDGVLLPVLIADDGEWWRLVLSGFLHYGPIHLAVNMLALWILGRDMETLLGRVRFTALYLVSLLGGAVAVYLFDGMTRATAGASGAIYGLLGAMLVAVIRLRLNPAYAIGTIVLNLIITVSLPNISLLGHLGGLIVGALVTAAMVYAPAKGRQYWQGGAVAALLIALVVLVFVRDAQLAGVSCELRGNLLSCTGLAG</sequence>
<evidence type="ECO:0000259" key="8">
    <source>
        <dbReference type="Pfam" id="PF01694"/>
    </source>
</evidence>
<evidence type="ECO:0000256" key="6">
    <source>
        <dbReference type="ARBA" id="ARBA00023136"/>
    </source>
</evidence>
<name>A0A076MMR8_AMYME</name>
<dbReference type="HOGENOM" id="CLU_055068_2_1_11"/>
<keyword evidence="6 7" id="KW-0472">Membrane</keyword>
<dbReference type="GO" id="GO:0004252">
    <property type="term" value="F:serine-type endopeptidase activity"/>
    <property type="evidence" value="ECO:0007669"/>
    <property type="project" value="InterPro"/>
</dbReference>
<dbReference type="EMBL" id="CP009110">
    <property type="protein sequence ID" value="AIJ20140.1"/>
    <property type="molecule type" value="Genomic_DNA"/>
</dbReference>
<evidence type="ECO:0000313" key="10">
    <source>
        <dbReference type="Proteomes" id="UP000062973"/>
    </source>
</evidence>
<dbReference type="PATRIC" id="fig|1068978.7.peg.52"/>
<gene>
    <name evidence="9" type="ORF">AMETH_0048</name>
</gene>
<dbReference type="Pfam" id="PF01694">
    <property type="entry name" value="Rhomboid"/>
    <property type="match status" value="1"/>
</dbReference>
<feature type="transmembrane region" description="Helical" evidence="7">
    <location>
        <begin position="172"/>
        <end position="190"/>
    </location>
</feature>
<dbReference type="eggNOG" id="COG0705">
    <property type="taxonomic scope" value="Bacteria"/>
</dbReference>
<accession>A0A076MMR8</accession>
<evidence type="ECO:0000256" key="3">
    <source>
        <dbReference type="ARBA" id="ARBA00022692"/>
    </source>
</evidence>
<evidence type="ECO:0000256" key="4">
    <source>
        <dbReference type="ARBA" id="ARBA00022801"/>
    </source>
</evidence>
<evidence type="ECO:0000256" key="2">
    <source>
        <dbReference type="ARBA" id="ARBA00009045"/>
    </source>
</evidence>
<dbReference type="Proteomes" id="UP000062973">
    <property type="component" value="Chromosome"/>
</dbReference>
<organism evidence="9 10">
    <name type="scientific">Amycolatopsis methanolica 239</name>
    <dbReference type="NCBI Taxonomy" id="1068978"/>
    <lineage>
        <taxon>Bacteria</taxon>
        <taxon>Bacillati</taxon>
        <taxon>Actinomycetota</taxon>
        <taxon>Actinomycetes</taxon>
        <taxon>Pseudonocardiales</taxon>
        <taxon>Pseudonocardiaceae</taxon>
        <taxon>Amycolatopsis</taxon>
        <taxon>Amycolatopsis methanolica group</taxon>
    </lineage>
</organism>
<dbReference type="STRING" id="1068978.AMETH_0048"/>
<dbReference type="InterPro" id="IPR035952">
    <property type="entry name" value="Rhomboid-like_sf"/>
</dbReference>
<dbReference type="InterPro" id="IPR022764">
    <property type="entry name" value="Peptidase_S54_rhomboid_dom"/>
</dbReference>
<feature type="transmembrane region" description="Helical" evidence="7">
    <location>
        <begin position="85"/>
        <end position="106"/>
    </location>
</feature>
<dbReference type="GO" id="GO:0016020">
    <property type="term" value="C:membrane"/>
    <property type="evidence" value="ECO:0007669"/>
    <property type="project" value="UniProtKB-SubCell"/>
</dbReference>
<dbReference type="SUPFAM" id="SSF144091">
    <property type="entry name" value="Rhomboid-like"/>
    <property type="match status" value="1"/>
</dbReference>
<dbReference type="RefSeq" id="WP_017985994.1">
    <property type="nucleotide sequence ID" value="NZ_AQUL01000001.1"/>
</dbReference>
<feature type="domain" description="Peptidase S54 rhomboid" evidence="8">
    <location>
        <begin position="131"/>
        <end position="262"/>
    </location>
</feature>
<comment type="similarity">
    <text evidence="2">Belongs to the peptidase S54 family.</text>
</comment>
<reference evidence="9 10" key="1">
    <citation type="submission" date="2014-07" db="EMBL/GenBank/DDBJ databases">
        <title>Whole Genome Sequence of the Amycolatopsis methanolica 239.</title>
        <authorList>
            <person name="Tang B."/>
        </authorList>
    </citation>
    <scope>NUCLEOTIDE SEQUENCE [LARGE SCALE GENOMIC DNA]</scope>
    <source>
        <strain evidence="9 10">239</strain>
    </source>
</reference>
<keyword evidence="5 7" id="KW-1133">Transmembrane helix</keyword>
<evidence type="ECO:0000256" key="1">
    <source>
        <dbReference type="ARBA" id="ARBA00004141"/>
    </source>
</evidence>
<evidence type="ECO:0000256" key="7">
    <source>
        <dbReference type="SAM" id="Phobius"/>
    </source>
</evidence>